<accession>A0ABP0VHI2</accession>
<feature type="signal peptide" evidence="2">
    <location>
        <begin position="1"/>
        <end position="29"/>
    </location>
</feature>
<evidence type="ECO:0000313" key="5">
    <source>
        <dbReference type="Proteomes" id="UP001497444"/>
    </source>
</evidence>
<evidence type="ECO:0000256" key="1">
    <source>
        <dbReference type="SAM" id="MobiDB-lite"/>
    </source>
</evidence>
<dbReference type="Gene3D" id="2.40.128.630">
    <property type="match status" value="1"/>
</dbReference>
<dbReference type="SUPFAM" id="SSF50998">
    <property type="entry name" value="Quinoprotein alcohol dehydrogenase-like"/>
    <property type="match status" value="1"/>
</dbReference>
<dbReference type="InterPro" id="IPR011047">
    <property type="entry name" value="Quinoprotein_ADH-like_sf"/>
</dbReference>
<feature type="compositionally biased region" description="Basic and acidic residues" evidence="1">
    <location>
        <begin position="648"/>
        <end position="679"/>
    </location>
</feature>
<protein>
    <recommendedName>
        <fullName evidence="3">Pyrrolo-quinoline quinone repeat domain-containing protein</fullName>
    </recommendedName>
</protein>
<dbReference type="PANTHER" id="PTHR34512:SF30">
    <property type="entry name" value="OUTER MEMBRANE PROTEIN ASSEMBLY FACTOR BAMB"/>
    <property type="match status" value="1"/>
</dbReference>
<dbReference type="Pfam" id="PF13360">
    <property type="entry name" value="PQQ_2"/>
    <property type="match status" value="2"/>
</dbReference>
<evidence type="ECO:0000313" key="4">
    <source>
        <dbReference type="EMBL" id="CAK9253898.1"/>
    </source>
</evidence>
<feature type="domain" description="Pyrrolo-quinoline quinone repeat" evidence="3">
    <location>
        <begin position="283"/>
        <end position="405"/>
    </location>
</feature>
<dbReference type="Gene3D" id="2.130.10.10">
    <property type="entry name" value="YVTN repeat-like/Quinoprotein amine dehydrogenase"/>
    <property type="match status" value="1"/>
</dbReference>
<organism evidence="4 5">
    <name type="scientific">Sphagnum jensenii</name>
    <dbReference type="NCBI Taxonomy" id="128206"/>
    <lineage>
        <taxon>Eukaryota</taxon>
        <taxon>Viridiplantae</taxon>
        <taxon>Streptophyta</taxon>
        <taxon>Embryophyta</taxon>
        <taxon>Bryophyta</taxon>
        <taxon>Sphagnophytina</taxon>
        <taxon>Sphagnopsida</taxon>
        <taxon>Sphagnales</taxon>
        <taxon>Sphagnaceae</taxon>
        <taxon>Sphagnum</taxon>
    </lineage>
</organism>
<gene>
    <name evidence="4" type="ORF">CSSPJE1EN1_LOCUS29276</name>
</gene>
<dbReference type="Gene3D" id="2.10.50.10">
    <property type="entry name" value="Tumor Necrosis Factor Receptor, subunit A, domain 2"/>
    <property type="match status" value="1"/>
</dbReference>
<proteinExistence type="predicted"/>
<reference evidence="4" key="1">
    <citation type="submission" date="2024-02" db="EMBL/GenBank/DDBJ databases">
        <authorList>
            <consortium name="ELIXIR-Norway"/>
            <consortium name="Elixir Norway"/>
        </authorList>
    </citation>
    <scope>NUCLEOTIDE SEQUENCE</scope>
</reference>
<dbReference type="InterPro" id="IPR002372">
    <property type="entry name" value="PQQ_rpt_dom"/>
</dbReference>
<dbReference type="SMART" id="SM01411">
    <property type="entry name" value="Ephrin_rec_like"/>
    <property type="match status" value="3"/>
</dbReference>
<keyword evidence="2" id="KW-0732">Signal</keyword>
<keyword evidence="5" id="KW-1185">Reference proteome</keyword>
<sequence>MSASLRMCMLRMLRLCVVALCLLDTTCIAQLANTPWPCTGHDLQRSNRSPFTGPLGSSSPLLWQTPFASDLYPDNVIVSSNGMIIALNTNMVVGINGSTGSVIWTFDAPNLLLTDQAIGADNTVYIGSGVNEGTLFALNGTTGVLKWNFSFPLNRIDQAIAIGPNGVLYVGSSNDAGTLFAINATNHTIIWSFLAVDPCDRPSLCYISGSMSGVAMGMNNDGVVYTNSDTTSFALNATNGAVIWKREYSYTPTVPMPPPAISGTGLATMVYVGCRGGSAGSGLLALNGTTGAIVWFVASGMCASGVAVGLDGTVFTTGYSNIYALDGSTGAIQWQWQITPQSVSVPPLLAGDGSVFITSSSAVTVLNASTGAYKFTLNSILSSMSPVIGADGTLYGSSVGSLVAIGRCRAGGYCPTENPTFIPCGAGTFNPSSTSVDISACLACPAGTYNPEISSVSEEACLACLAGNYCPAGAPAPTPCPAGTQCVSSSSLPQVCACGTYCAGGTAVTECPQGSYCPTGSSAPTLCPAGTYCPNVEMGCTNPIACEPTTPSGRIGLAPLELKVALALRVPLALKVQWAPKDLRVCRDQLVSKVRRDLLVVLVLKEPPDRRERKEAPDRRERKEAPERREQLAPKEHKEHQEPLVLKEPLERRDRKEALERREPVAHRDRKEAPQVLEVPDRLEAPYTAGTQPAGTYMIVYYPIPDPSAGIYTLSEVTSGQTLDANIDMYCTSESYSPYPVWHHSFVTLSASGSMLLRWTNVGKNTGSGGYFLGLAYGLEIIRLH</sequence>
<dbReference type="PANTHER" id="PTHR34512">
    <property type="entry name" value="CELL SURFACE PROTEIN"/>
    <property type="match status" value="1"/>
</dbReference>
<name>A0ABP0VHI2_9BRYO</name>
<dbReference type="InterPro" id="IPR018391">
    <property type="entry name" value="PQQ_b-propeller_rpt"/>
</dbReference>
<dbReference type="EMBL" id="CAXAQS010000946">
    <property type="protein sequence ID" value="CAK9253898.1"/>
    <property type="molecule type" value="Genomic_DNA"/>
</dbReference>
<evidence type="ECO:0000259" key="3">
    <source>
        <dbReference type="Pfam" id="PF13360"/>
    </source>
</evidence>
<dbReference type="Proteomes" id="UP001497444">
    <property type="component" value="Unassembled WGS sequence"/>
</dbReference>
<dbReference type="InterPro" id="IPR015943">
    <property type="entry name" value="WD40/YVTN_repeat-like_dom_sf"/>
</dbReference>
<dbReference type="InterPro" id="IPR009030">
    <property type="entry name" value="Growth_fac_rcpt_cys_sf"/>
</dbReference>
<feature type="chain" id="PRO_5045594856" description="Pyrrolo-quinoline quinone repeat domain-containing protein" evidence="2">
    <location>
        <begin position="30"/>
        <end position="785"/>
    </location>
</feature>
<comment type="caution">
    <text evidence="4">The sequence shown here is derived from an EMBL/GenBank/DDBJ whole genome shotgun (WGS) entry which is preliminary data.</text>
</comment>
<feature type="domain" description="Pyrrolo-quinoline quinone repeat" evidence="3">
    <location>
        <begin position="92"/>
        <end position="252"/>
    </location>
</feature>
<dbReference type="SMART" id="SM00564">
    <property type="entry name" value="PQQ"/>
    <property type="match status" value="7"/>
</dbReference>
<feature type="compositionally biased region" description="Basic and acidic residues" evidence="1">
    <location>
        <begin position="609"/>
        <end position="642"/>
    </location>
</feature>
<feature type="region of interest" description="Disordered" evidence="1">
    <location>
        <begin position="609"/>
        <end position="679"/>
    </location>
</feature>
<dbReference type="SUPFAM" id="SSF57184">
    <property type="entry name" value="Growth factor receptor domain"/>
    <property type="match status" value="1"/>
</dbReference>
<evidence type="ECO:0000256" key="2">
    <source>
        <dbReference type="SAM" id="SignalP"/>
    </source>
</evidence>